<evidence type="ECO:0000259" key="5">
    <source>
        <dbReference type="PROSITE" id="PS51186"/>
    </source>
</evidence>
<reference evidence="6 7" key="1">
    <citation type="journal article" date="2019" name="ACS Chem. Biol.">
        <title>Identification and Mobilization of a Cryptic Antibiotic Biosynthesis Gene Locus from a Human-Pathogenic Nocardia Isolate.</title>
        <authorList>
            <person name="Herisse M."/>
            <person name="Ishida K."/>
            <person name="Porter J.L."/>
            <person name="Howden B."/>
            <person name="Hertweck C."/>
            <person name="Stinear T.P."/>
            <person name="Pidot S.J."/>
        </authorList>
    </citation>
    <scope>NUCLEOTIDE SEQUENCE [LARGE SCALE GENOMIC DNA]</scope>
    <source>
        <strain evidence="6 7">AUSMDU00012717</strain>
    </source>
</reference>
<evidence type="ECO:0000256" key="1">
    <source>
        <dbReference type="ARBA" id="ARBA00008694"/>
    </source>
</evidence>
<evidence type="ECO:0000313" key="6">
    <source>
        <dbReference type="EMBL" id="QIS15187.1"/>
    </source>
</evidence>
<dbReference type="CDD" id="cd04301">
    <property type="entry name" value="NAT_SF"/>
    <property type="match status" value="1"/>
</dbReference>
<dbReference type="Pfam" id="PF00583">
    <property type="entry name" value="Acetyltransf_1"/>
    <property type="match status" value="1"/>
</dbReference>
<name>A0A6G9YQ24_9NOCA</name>
<evidence type="ECO:0000256" key="4">
    <source>
        <dbReference type="SAM" id="Coils"/>
    </source>
</evidence>
<dbReference type="EMBL" id="CP046172">
    <property type="protein sequence ID" value="QIS15187.1"/>
    <property type="molecule type" value="Genomic_DNA"/>
</dbReference>
<feature type="domain" description="N-acetyltransferase" evidence="5">
    <location>
        <begin position="5"/>
        <end position="163"/>
    </location>
</feature>
<keyword evidence="7" id="KW-1185">Reference proteome</keyword>
<sequence length="163" mass="18231">MNGPGTLRRATSADVPAIVELIHELAEYERARDQVEVTVEQLHDALFGTAPSVFAHVVEENGELVGYSIWFKNYSTWTGTHGLYLEDLYVRPETRGKGYGKALLVALAQEAVANGYRRLDWAVLTWNQPSIDFYESLGALRQDEWVGYRLTGDALEKVAGQTL</sequence>
<dbReference type="InterPro" id="IPR000182">
    <property type="entry name" value="GNAT_dom"/>
</dbReference>
<feature type="coiled-coil region" evidence="4">
    <location>
        <begin position="18"/>
        <end position="45"/>
    </location>
</feature>
<dbReference type="Proteomes" id="UP000503540">
    <property type="component" value="Chromosome"/>
</dbReference>
<dbReference type="InterPro" id="IPR016181">
    <property type="entry name" value="Acyl_CoA_acyltransferase"/>
</dbReference>
<dbReference type="KEGG" id="nah:F5544_36795"/>
<dbReference type="PANTHER" id="PTHR10545">
    <property type="entry name" value="DIAMINE N-ACETYLTRANSFERASE"/>
    <property type="match status" value="1"/>
</dbReference>
<dbReference type="AlphaFoldDB" id="A0A6G9YQ24"/>
<protein>
    <submittedName>
        <fullName evidence="6">GNAT family N-acetyltransferase</fullName>
    </submittedName>
</protein>
<dbReference type="InterPro" id="IPR051016">
    <property type="entry name" value="Diverse_Substrate_AcTransf"/>
</dbReference>
<evidence type="ECO:0000256" key="2">
    <source>
        <dbReference type="ARBA" id="ARBA00022679"/>
    </source>
</evidence>
<dbReference type="RefSeq" id="WP_238846859.1">
    <property type="nucleotide sequence ID" value="NZ_CP046172.1"/>
</dbReference>
<comment type="similarity">
    <text evidence="1">Belongs to the acetyltransferase family.</text>
</comment>
<proteinExistence type="inferred from homology"/>
<dbReference type="Gene3D" id="3.40.630.30">
    <property type="match status" value="1"/>
</dbReference>
<dbReference type="GO" id="GO:0008080">
    <property type="term" value="F:N-acetyltransferase activity"/>
    <property type="evidence" value="ECO:0007669"/>
    <property type="project" value="UniProtKB-ARBA"/>
</dbReference>
<dbReference type="PANTHER" id="PTHR10545:SF29">
    <property type="entry name" value="GH14572P-RELATED"/>
    <property type="match status" value="1"/>
</dbReference>
<evidence type="ECO:0000256" key="3">
    <source>
        <dbReference type="ARBA" id="ARBA00023315"/>
    </source>
</evidence>
<evidence type="ECO:0000313" key="7">
    <source>
        <dbReference type="Proteomes" id="UP000503540"/>
    </source>
</evidence>
<dbReference type="PROSITE" id="PS51186">
    <property type="entry name" value="GNAT"/>
    <property type="match status" value="1"/>
</dbReference>
<dbReference type="FunFam" id="3.40.630.30:FF:000064">
    <property type="entry name" value="GNAT family acetyltransferase"/>
    <property type="match status" value="1"/>
</dbReference>
<keyword evidence="4" id="KW-0175">Coiled coil</keyword>
<accession>A0A6G9YQ24</accession>
<dbReference type="SUPFAM" id="SSF55729">
    <property type="entry name" value="Acyl-CoA N-acyltransferases (Nat)"/>
    <property type="match status" value="1"/>
</dbReference>
<keyword evidence="2 6" id="KW-0808">Transferase</keyword>
<organism evidence="6 7">
    <name type="scientific">Nocardia arthritidis</name>
    <dbReference type="NCBI Taxonomy" id="228602"/>
    <lineage>
        <taxon>Bacteria</taxon>
        <taxon>Bacillati</taxon>
        <taxon>Actinomycetota</taxon>
        <taxon>Actinomycetes</taxon>
        <taxon>Mycobacteriales</taxon>
        <taxon>Nocardiaceae</taxon>
        <taxon>Nocardia</taxon>
    </lineage>
</organism>
<keyword evidence="3" id="KW-0012">Acyltransferase</keyword>
<gene>
    <name evidence="6" type="ORF">F5544_36795</name>
</gene>